<organism evidence="7 8">
    <name type="scientific">Chlorella sorokiniana</name>
    <name type="common">Freshwater green alga</name>
    <dbReference type="NCBI Taxonomy" id="3076"/>
    <lineage>
        <taxon>Eukaryota</taxon>
        <taxon>Viridiplantae</taxon>
        <taxon>Chlorophyta</taxon>
        <taxon>core chlorophytes</taxon>
        <taxon>Trebouxiophyceae</taxon>
        <taxon>Chlorellales</taxon>
        <taxon>Chlorellaceae</taxon>
        <taxon>Chlorella clade</taxon>
        <taxon>Chlorella</taxon>
    </lineage>
</organism>
<dbReference type="InterPro" id="IPR028978">
    <property type="entry name" value="Chorismate_lyase_/UTRA_dom_sf"/>
</dbReference>
<keyword evidence="8" id="KW-1185">Reference proteome</keyword>
<dbReference type="PROSITE" id="PS50102">
    <property type="entry name" value="RRM"/>
    <property type="match status" value="2"/>
</dbReference>
<feature type="region of interest" description="Disordered" evidence="5">
    <location>
        <begin position="18"/>
        <end position="46"/>
    </location>
</feature>
<dbReference type="Gene3D" id="3.40.1410.10">
    <property type="entry name" value="Chorismate lyase-like"/>
    <property type="match status" value="1"/>
</dbReference>
<dbReference type="InterPro" id="IPR035979">
    <property type="entry name" value="RBD_domain_sf"/>
</dbReference>
<reference evidence="7 8" key="1">
    <citation type="journal article" date="2018" name="Plant J.">
        <title>Genome sequences of Chlorella sorokiniana UTEX 1602 and Micractinium conductrix SAG 241.80: implications to maltose excretion by a green alga.</title>
        <authorList>
            <person name="Arriola M.B."/>
            <person name="Velmurugan N."/>
            <person name="Zhang Y."/>
            <person name="Plunkett M.H."/>
            <person name="Hondzo H."/>
            <person name="Barney B.M."/>
        </authorList>
    </citation>
    <scope>NUCLEOTIDE SEQUENCE [LARGE SCALE GENOMIC DNA]</scope>
    <source>
        <strain evidence="8">UTEX 1602</strain>
    </source>
</reference>
<sequence length="590" mass="64684">MASGLYLPGQRLGGSLGRCDAVSSSSSSSAPSSSSNGAGLSSSSLATPTGWHPLDAPAIWKGTEEQAVFRQATPYPLTPSWKVILLSDGSVTRHLQLMTNQRVEVECLEMRNIGHERAGLPPATAQIPGPLVQRQVMLHIPDPHSKAYVYATSWWNADTVDQYLRDRSQPIWVSLSQGRTELYRDILQLELGNCPYLEERFQAKGPFWGRQYLFWHNQEPLTLIYEVFSTALEEFLGPQRQHPPYTDSHGIPLLATDAVSESSQAMMVGPAHLGLGPSPPYTDSHGIPLLATDAVSDMEKKGLRDQLEAQAREIARLQGTLAHYRNWAAQLQARYQLFNPDAARPAKRVYVGNLPGSVSETELRQAINELMVQTGGTAAPGFPITSCKLYQGNGDLLFNGVHQVQDKGYAFVEFRSVEEASNAMALDGVKFRDAFLKIRRPNNYDITLALMLGPTDPNPAMDLAGLEVVKTVVQDSPHKLFIGGLPCDWSEEQVKEMLLPFGQLKAFNLVMDRGTGNSKVGAGGREGGRQKALGCQGLQHMDRGTGNSKGYAFAEFMDVHVTDIVIQNLNGKPCNTKFLTVKRALAPTPF</sequence>
<feature type="domain" description="RRM" evidence="6">
    <location>
        <begin position="478"/>
        <end position="586"/>
    </location>
</feature>
<dbReference type="Pfam" id="PF00076">
    <property type="entry name" value="RRM_1"/>
    <property type="match status" value="1"/>
</dbReference>
<evidence type="ECO:0000256" key="1">
    <source>
        <dbReference type="ARBA" id="ARBA00022664"/>
    </source>
</evidence>
<evidence type="ECO:0000256" key="3">
    <source>
        <dbReference type="ARBA" id="ARBA00023187"/>
    </source>
</evidence>
<proteinExistence type="predicted"/>
<keyword evidence="7" id="KW-0456">Lyase</keyword>
<dbReference type="SMART" id="SM00360">
    <property type="entry name" value="RRM"/>
    <property type="match status" value="2"/>
</dbReference>
<comment type="caution">
    <text evidence="7">The sequence shown here is derived from an EMBL/GenBank/DDBJ whole genome shotgun (WGS) entry which is preliminary data.</text>
</comment>
<evidence type="ECO:0000256" key="2">
    <source>
        <dbReference type="ARBA" id="ARBA00022884"/>
    </source>
</evidence>
<dbReference type="InterPro" id="IPR002800">
    <property type="entry name" value="Rv2949c-like"/>
</dbReference>
<dbReference type="SUPFAM" id="SSF64288">
    <property type="entry name" value="Chorismate lyase-like"/>
    <property type="match status" value="1"/>
</dbReference>
<feature type="compositionally biased region" description="Low complexity" evidence="5">
    <location>
        <begin position="23"/>
        <end position="45"/>
    </location>
</feature>
<evidence type="ECO:0000313" key="8">
    <source>
        <dbReference type="Proteomes" id="UP000239899"/>
    </source>
</evidence>
<dbReference type="Gene3D" id="3.30.70.330">
    <property type="match status" value="3"/>
</dbReference>
<dbReference type="SUPFAM" id="SSF54928">
    <property type="entry name" value="RNA-binding domain, RBD"/>
    <property type="match status" value="2"/>
</dbReference>
<dbReference type="EMBL" id="LHPG02000011">
    <property type="protein sequence ID" value="PRW45748.1"/>
    <property type="molecule type" value="Genomic_DNA"/>
</dbReference>
<dbReference type="NCBIfam" id="NF037993">
    <property type="entry name" value="cyano_chori_ly"/>
    <property type="match status" value="1"/>
</dbReference>
<keyword evidence="2 4" id="KW-0694">RNA-binding</keyword>
<evidence type="ECO:0000256" key="4">
    <source>
        <dbReference type="PROSITE-ProRule" id="PRU00176"/>
    </source>
</evidence>
<dbReference type="GO" id="GO:0006397">
    <property type="term" value="P:mRNA processing"/>
    <property type="evidence" value="ECO:0007669"/>
    <property type="project" value="UniProtKB-KW"/>
</dbReference>
<keyword evidence="3" id="KW-0508">mRNA splicing</keyword>
<name>A0A2P6TN28_CHLSO</name>
<dbReference type="InterPro" id="IPR048022">
    <property type="entry name" value="Ch_lyase_cyan"/>
</dbReference>
<evidence type="ECO:0000256" key="5">
    <source>
        <dbReference type="SAM" id="MobiDB-lite"/>
    </source>
</evidence>
<protein>
    <submittedName>
        <fullName evidence="7">Chorismate lyase isoform A</fullName>
    </submittedName>
</protein>
<dbReference type="InterPro" id="IPR000504">
    <property type="entry name" value="RRM_dom"/>
</dbReference>
<dbReference type="CDD" id="cd12231">
    <property type="entry name" value="RRM2_U2AF65"/>
    <property type="match status" value="1"/>
</dbReference>
<accession>A0A2P6TN28</accession>
<keyword evidence="1" id="KW-0507">mRNA processing</keyword>
<dbReference type="Pfam" id="PF01947">
    <property type="entry name" value="Rv2949c-like"/>
    <property type="match status" value="1"/>
</dbReference>
<dbReference type="AlphaFoldDB" id="A0A2P6TN28"/>
<evidence type="ECO:0000259" key="6">
    <source>
        <dbReference type="PROSITE" id="PS50102"/>
    </source>
</evidence>
<dbReference type="OrthoDB" id="10266058at2759"/>
<dbReference type="Proteomes" id="UP000239899">
    <property type="component" value="Unassembled WGS sequence"/>
</dbReference>
<evidence type="ECO:0000313" key="7">
    <source>
        <dbReference type="EMBL" id="PRW45748.1"/>
    </source>
</evidence>
<feature type="domain" description="RRM" evidence="6">
    <location>
        <begin position="347"/>
        <end position="443"/>
    </location>
</feature>
<dbReference type="PANTHER" id="PTHR23139">
    <property type="entry name" value="RNA-BINDING PROTEIN"/>
    <property type="match status" value="1"/>
</dbReference>
<dbReference type="GO" id="GO:0008380">
    <property type="term" value="P:RNA splicing"/>
    <property type="evidence" value="ECO:0007669"/>
    <property type="project" value="UniProtKB-KW"/>
</dbReference>
<dbReference type="STRING" id="3076.A0A2P6TN28"/>
<dbReference type="GO" id="GO:0016829">
    <property type="term" value="F:lyase activity"/>
    <property type="evidence" value="ECO:0007669"/>
    <property type="project" value="UniProtKB-KW"/>
</dbReference>
<gene>
    <name evidence="7" type="ORF">C2E21_5782</name>
</gene>
<dbReference type="InterPro" id="IPR012677">
    <property type="entry name" value="Nucleotide-bd_a/b_plait_sf"/>
</dbReference>
<dbReference type="GO" id="GO:0003723">
    <property type="term" value="F:RNA binding"/>
    <property type="evidence" value="ECO:0007669"/>
    <property type="project" value="UniProtKB-UniRule"/>
</dbReference>